<dbReference type="Proteomes" id="UP001350748">
    <property type="component" value="Unassembled WGS sequence"/>
</dbReference>
<feature type="compositionally biased region" description="Low complexity" evidence="1">
    <location>
        <begin position="215"/>
        <end position="234"/>
    </location>
</feature>
<comment type="caution">
    <text evidence="2">The sequence shown here is derived from an EMBL/GenBank/DDBJ whole genome shotgun (WGS) entry which is preliminary data.</text>
</comment>
<gene>
    <name evidence="2" type="ORF">V3H18_08575</name>
</gene>
<dbReference type="EMBL" id="JAZHYN010000020">
    <property type="protein sequence ID" value="MEF3366585.1"/>
    <property type="molecule type" value="Genomic_DNA"/>
</dbReference>
<feature type="compositionally biased region" description="Pro residues" evidence="1">
    <location>
        <begin position="314"/>
        <end position="325"/>
    </location>
</feature>
<protein>
    <recommendedName>
        <fullName evidence="4">Lipoprotein</fullName>
    </recommendedName>
</protein>
<accession>A0ABU7XGS6</accession>
<keyword evidence="3" id="KW-1185">Reference proteome</keyword>
<feature type="compositionally biased region" description="Basic and acidic residues" evidence="1">
    <location>
        <begin position="235"/>
        <end position="247"/>
    </location>
</feature>
<feature type="region of interest" description="Disordered" evidence="1">
    <location>
        <begin position="215"/>
        <end position="247"/>
    </location>
</feature>
<evidence type="ECO:0000313" key="3">
    <source>
        <dbReference type="Proteomes" id="UP001350748"/>
    </source>
</evidence>
<name>A0ABU7XGS6_9HYPH</name>
<proteinExistence type="predicted"/>
<dbReference type="PROSITE" id="PS51257">
    <property type="entry name" value="PROKAR_LIPOPROTEIN"/>
    <property type="match status" value="1"/>
</dbReference>
<dbReference type="RefSeq" id="WP_332081603.1">
    <property type="nucleotide sequence ID" value="NZ_JAZHYN010000020.1"/>
</dbReference>
<organism evidence="2 3">
    <name type="scientific">Methylocystis borbori</name>
    <dbReference type="NCBI Taxonomy" id="3118750"/>
    <lineage>
        <taxon>Bacteria</taxon>
        <taxon>Pseudomonadati</taxon>
        <taxon>Pseudomonadota</taxon>
        <taxon>Alphaproteobacteria</taxon>
        <taxon>Hyphomicrobiales</taxon>
        <taxon>Methylocystaceae</taxon>
        <taxon>Methylocystis</taxon>
    </lineage>
</organism>
<evidence type="ECO:0000256" key="1">
    <source>
        <dbReference type="SAM" id="MobiDB-lite"/>
    </source>
</evidence>
<evidence type="ECO:0008006" key="4">
    <source>
        <dbReference type="Google" id="ProtNLM"/>
    </source>
</evidence>
<feature type="region of interest" description="Disordered" evidence="1">
    <location>
        <begin position="269"/>
        <end position="325"/>
    </location>
</feature>
<sequence length="325" mass="34356">MSYDSKPAIKLAFAGIVAISSSLTGGCRSLQYFSQVSGADQFAKSFPEYELNVIKSGAEGYIFHHEYTYYPDKLRRNQYISVKMFDIDREYFNFVSLLNVSDTGVASFSDFAQLGLTTAATAIPVVQTTKVLATAATAVGGARAIYNEDLLRTQTLQALQTQMDADRIKIKNIIVDRMDNCSAAQYPIGFVLSDLQAYAAAGTVDSAIASLSNSATKAKQTATTSSSTASADSGEGSKKSGEGGKKSGEVIIEGARGKLTYNFTPTNNCPLPSGGLEPKPSLSANSKAPVKTVASSTKTNPLPKADPSNKSNPAPNPDPTPIKKG</sequence>
<evidence type="ECO:0000313" key="2">
    <source>
        <dbReference type="EMBL" id="MEF3366585.1"/>
    </source>
</evidence>
<reference evidence="2 3" key="1">
    <citation type="submission" date="2024-02" db="EMBL/GenBank/DDBJ databases">
        <authorList>
            <person name="Grouzdev D."/>
        </authorList>
    </citation>
    <scope>NUCLEOTIDE SEQUENCE [LARGE SCALE GENOMIC DNA]</scope>
    <source>
        <strain evidence="2 3">9N</strain>
    </source>
</reference>